<feature type="region of interest" description="Disordered" evidence="1">
    <location>
        <begin position="1"/>
        <end position="38"/>
    </location>
</feature>
<dbReference type="Proteomes" id="UP000195570">
    <property type="component" value="Unassembled WGS sequence"/>
</dbReference>
<protein>
    <submittedName>
        <fullName evidence="2">Uncharacterized protein</fullName>
    </submittedName>
</protein>
<dbReference type="AlphaFoldDB" id="A0A1G4IHY6"/>
<dbReference type="EMBL" id="CZPT02001779">
    <property type="protein sequence ID" value="SCU72067.1"/>
    <property type="molecule type" value="Genomic_DNA"/>
</dbReference>
<name>A0A1G4IHY6_TRYEQ</name>
<evidence type="ECO:0000256" key="1">
    <source>
        <dbReference type="SAM" id="MobiDB-lite"/>
    </source>
</evidence>
<gene>
    <name evidence="2" type="ORF">TEOVI_000364900</name>
</gene>
<organism evidence="2 3">
    <name type="scientific">Trypanosoma equiperdum</name>
    <dbReference type="NCBI Taxonomy" id="5694"/>
    <lineage>
        <taxon>Eukaryota</taxon>
        <taxon>Discoba</taxon>
        <taxon>Euglenozoa</taxon>
        <taxon>Kinetoplastea</taxon>
        <taxon>Metakinetoplastina</taxon>
        <taxon>Trypanosomatida</taxon>
        <taxon>Trypanosomatidae</taxon>
        <taxon>Trypanosoma</taxon>
    </lineage>
</organism>
<accession>A0A1G4IHY6</accession>
<evidence type="ECO:0000313" key="3">
    <source>
        <dbReference type="Proteomes" id="UP000195570"/>
    </source>
</evidence>
<evidence type="ECO:0000313" key="2">
    <source>
        <dbReference type="EMBL" id="SCU72067.1"/>
    </source>
</evidence>
<comment type="caution">
    <text evidence="2">The sequence shown here is derived from an EMBL/GenBank/DDBJ whole genome shotgun (WGS) entry which is preliminary data.</text>
</comment>
<proteinExistence type="predicted"/>
<keyword evidence="3" id="KW-1185">Reference proteome</keyword>
<dbReference type="VEuPathDB" id="TriTrypDB:TEOVI_000364900"/>
<reference evidence="2" key="1">
    <citation type="submission" date="2016-09" db="EMBL/GenBank/DDBJ databases">
        <authorList>
            <person name="Hebert L."/>
            <person name="Moumen B."/>
        </authorList>
    </citation>
    <scope>NUCLEOTIDE SEQUENCE [LARGE SCALE GENOMIC DNA]</scope>
    <source>
        <strain evidence="2">OVI</strain>
    </source>
</reference>
<dbReference type="RefSeq" id="XP_067082628.1">
    <property type="nucleotide sequence ID" value="XM_067226527.1"/>
</dbReference>
<sequence length="134" mass="15008">MSNRGFTPRAIIPPAAPSSRDKRPAGAPYGKNLNNAKATVPAQQRVQGLKQNQPANSHPLPCESCRELMKCTQDARQALEKVLQNARMIFLDDTLHHQMDDERWLRVLRALGGNKREYFTRIPSNCLTATDATL</sequence>
<dbReference type="GeneID" id="92377589"/>